<dbReference type="SUPFAM" id="SSF52540">
    <property type="entry name" value="P-loop containing nucleoside triphosphate hydrolases"/>
    <property type="match status" value="2"/>
</dbReference>
<evidence type="ECO:0000256" key="2">
    <source>
        <dbReference type="ARBA" id="ARBA00022448"/>
    </source>
</evidence>
<evidence type="ECO:0000256" key="6">
    <source>
        <dbReference type="ARBA" id="ARBA00022840"/>
    </source>
</evidence>
<dbReference type="Proteomes" id="UP000271241">
    <property type="component" value="Unassembled WGS sequence"/>
</dbReference>
<evidence type="ECO:0000313" key="14">
    <source>
        <dbReference type="Proteomes" id="UP000271241"/>
    </source>
</evidence>
<feature type="transmembrane region" description="Helical" evidence="10">
    <location>
        <begin position="237"/>
        <end position="257"/>
    </location>
</feature>
<evidence type="ECO:0000256" key="8">
    <source>
        <dbReference type="ARBA" id="ARBA00023136"/>
    </source>
</evidence>
<organism evidence="13 14">
    <name type="scientific">Thamnocephalis sphaerospora</name>
    <dbReference type="NCBI Taxonomy" id="78915"/>
    <lineage>
        <taxon>Eukaryota</taxon>
        <taxon>Fungi</taxon>
        <taxon>Fungi incertae sedis</taxon>
        <taxon>Zoopagomycota</taxon>
        <taxon>Zoopagomycotina</taxon>
        <taxon>Zoopagomycetes</taxon>
        <taxon>Zoopagales</taxon>
        <taxon>Sigmoideomycetaceae</taxon>
        <taxon>Thamnocephalis</taxon>
    </lineage>
</organism>
<dbReference type="CDD" id="cd03244">
    <property type="entry name" value="ABCC_MRP_domain2"/>
    <property type="match status" value="1"/>
</dbReference>
<dbReference type="PANTHER" id="PTHR24223">
    <property type="entry name" value="ATP-BINDING CASSETTE SUB-FAMILY C"/>
    <property type="match status" value="1"/>
</dbReference>
<keyword evidence="4" id="KW-0677">Repeat</keyword>
<evidence type="ECO:0000256" key="5">
    <source>
        <dbReference type="ARBA" id="ARBA00022741"/>
    </source>
</evidence>
<dbReference type="PROSITE" id="PS50893">
    <property type="entry name" value="ABC_TRANSPORTER_2"/>
    <property type="match status" value="2"/>
</dbReference>
<dbReference type="InterPro" id="IPR017871">
    <property type="entry name" value="ABC_transporter-like_CS"/>
</dbReference>
<feature type="domain" description="ABC transmembrane type-1" evidence="12">
    <location>
        <begin position="749"/>
        <end position="1025"/>
    </location>
</feature>
<gene>
    <name evidence="13" type="ORF">THASP1DRAFT_11931</name>
</gene>
<feature type="transmembrane region" description="Helical" evidence="10">
    <location>
        <begin position="321"/>
        <end position="346"/>
    </location>
</feature>
<dbReference type="GO" id="GO:0000329">
    <property type="term" value="C:fungal-type vacuole membrane"/>
    <property type="evidence" value="ECO:0007669"/>
    <property type="project" value="TreeGrafter"/>
</dbReference>
<dbReference type="GO" id="GO:0005524">
    <property type="term" value="F:ATP binding"/>
    <property type="evidence" value="ECO:0007669"/>
    <property type="project" value="UniProtKB-KW"/>
</dbReference>
<dbReference type="EMBL" id="KZ992425">
    <property type="protein sequence ID" value="RKP11165.1"/>
    <property type="molecule type" value="Genomic_DNA"/>
</dbReference>
<keyword evidence="13" id="KW-0378">Hydrolase</keyword>
<dbReference type="CDD" id="cd03250">
    <property type="entry name" value="ABCC_MRP_domain1"/>
    <property type="match status" value="1"/>
</dbReference>
<evidence type="ECO:0000313" key="13">
    <source>
        <dbReference type="EMBL" id="RKP11165.1"/>
    </source>
</evidence>
<feature type="domain" description="ABC transmembrane type-1" evidence="12">
    <location>
        <begin position="94"/>
        <end position="369"/>
    </location>
</feature>
<dbReference type="InterPro" id="IPR050173">
    <property type="entry name" value="ABC_transporter_C-like"/>
</dbReference>
<dbReference type="FunFam" id="3.40.50.300:FF:000565">
    <property type="entry name" value="ABC bile acid transporter"/>
    <property type="match status" value="1"/>
</dbReference>
<accession>A0A4P9XXN9</accession>
<keyword evidence="9" id="KW-0325">Glycoprotein</keyword>
<name>A0A4P9XXN9_9FUNG</name>
<dbReference type="InterPro" id="IPR003439">
    <property type="entry name" value="ABC_transporter-like_ATP-bd"/>
</dbReference>
<dbReference type="Gene3D" id="1.20.1560.10">
    <property type="entry name" value="ABC transporter type 1, transmembrane domain"/>
    <property type="match status" value="2"/>
</dbReference>
<feature type="domain" description="ABC transporter" evidence="11">
    <location>
        <begin position="433"/>
        <end position="670"/>
    </location>
</feature>
<keyword evidence="8 10" id="KW-0472">Membrane</keyword>
<evidence type="ECO:0000259" key="11">
    <source>
        <dbReference type="PROSITE" id="PS50893"/>
    </source>
</evidence>
<reference evidence="14" key="1">
    <citation type="journal article" date="2018" name="Nat. Microbiol.">
        <title>Leveraging single-cell genomics to expand the fungal tree of life.</title>
        <authorList>
            <person name="Ahrendt S.R."/>
            <person name="Quandt C.A."/>
            <person name="Ciobanu D."/>
            <person name="Clum A."/>
            <person name="Salamov A."/>
            <person name="Andreopoulos B."/>
            <person name="Cheng J.F."/>
            <person name="Woyke T."/>
            <person name="Pelin A."/>
            <person name="Henrissat B."/>
            <person name="Reynolds N.K."/>
            <person name="Benny G.L."/>
            <person name="Smith M.E."/>
            <person name="James T.Y."/>
            <person name="Grigoriev I.V."/>
        </authorList>
    </citation>
    <scope>NUCLEOTIDE SEQUENCE [LARGE SCALE GENOMIC DNA]</scope>
    <source>
        <strain evidence="14">RSA 1356</strain>
    </source>
</reference>
<dbReference type="SUPFAM" id="SSF90123">
    <property type="entry name" value="ABC transporter transmembrane region"/>
    <property type="match status" value="2"/>
</dbReference>
<evidence type="ECO:0000256" key="3">
    <source>
        <dbReference type="ARBA" id="ARBA00022692"/>
    </source>
</evidence>
<keyword evidence="7 10" id="KW-1133">Transmembrane helix</keyword>
<dbReference type="InterPro" id="IPR011527">
    <property type="entry name" value="ABC1_TM_dom"/>
</dbReference>
<evidence type="ECO:0000256" key="7">
    <source>
        <dbReference type="ARBA" id="ARBA00022989"/>
    </source>
</evidence>
<feature type="transmembrane region" description="Helical" evidence="10">
    <location>
        <begin position="748"/>
        <end position="768"/>
    </location>
</feature>
<dbReference type="STRING" id="78915.A0A4P9XXN9"/>
<dbReference type="CDD" id="cd18604">
    <property type="entry name" value="ABC_6TM_VMR1_D2_like"/>
    <property type="match status" value="1"/>
</dbReference>
<dbReference type="OrthoDB" id="6500128at2759"/>
<evidence type="ECO:0000259" key="12">
    <source>
        <dbReference type="PROSITE" id="PS50929"/>
    </source>
</evidence>
<feature type="transmembrane region" description="Helical" evidence="10">
    <location>
        <begin position="358"/>
        <end position="384"/>
    </location>
</feature>
<keyword evidence="6" id="KW-0067">ATP-binding</keyword>
<keyword evidence="5" id="KW-0547">Nucleotide-binding</keyword>
<feature type="transmembrane region" description="Helical" evidence="10">
    <location>
        <begin position="969"/>
        <end position="989"/>
    </location>
</feature>
<feature type="transmembrane region" description="Helical" evidence="10">
    <location>
        <begin position="857"/>
        <end position="879"/>
    </location>
</feature>
<dbReference type="Pfam" id="PF00005">
    <property type="entry name" value="ABC_tran"/>
    <property type="match status" value="2"/>
</dbReference>
<evidence type="ECO:0000256" key="4">
    <source>
        <dbReference type="ARBA" id="ARBA00022737"/>
    </source>
</evidence>
<proteinExistence type="predicted"/>
<keyword evidence="2" id="KW-0813">Transport</keyword>
<dbReference type="FunFam" id="3.40.50.300:FF:000825">
    <property type="entry name" value="ABC bile acid transporter"/>
    <property type="match status" value="1"/>
</dbReference>
<dbReference type="Gene3D" id="3.40.50.300">
    <property type="entry name" value="P-loop containing nucleotide triphosphate hydrolases"/>
    <property type="match status" value="2"/>
</dbReference>
<evidence type="ECO:0000256" key="10">
    <source>
        <dbReference type="SAM" id="Phobius"/>
    </source>
</evidence>
<dbReference type="PROSITE" id="PS00211">
    <property type="entry name" value="ABC_TRANSPORTER_1"/>
    <property type="match status" value="2"/>
</dbReference>
<dbReference type="FunFam" id="1.20.1560.10:FF:000013">
    <property type="entry name" value="ABC transporter C family member 2"/>
    <property type="match status" value="1"/>
</dbReference>
<protein>
    <submittedName>
        <fullName evidence="13">P-loop containing nucleoside triphosphate hydrolase protein</fullName>
    </submittedName>
</protein>
<evidence type="ECO:0000256" key="1">
    <source>
        <dbReference type="ARBA" id="ARBA00004141"/>
    </source>
</evidence>
<keyword evidence="3 10" id="KW-0812">Transmembrane</keyword>
<dbReference type="GO" id="GO:0016887">
    <property type="term" value="F:ATP hydrolysis activity"/>
    <property type="evidence" value="ECO:0007669"/>
    <property type="project" value="InterPro"/>
</dbReference>
<dbReference type="Pfam" id="PF00664">
    <property type="entry name" value="ABC_membrane"/>
    <property type="match status" value="2"/>
</dbReference>
<dbReference type="PANTHER" id="PTHR24223:SF353">
    <property type="entry name" value="ABC TRANSPORTER ATP-BINDING PROTEIN_PERMEASE VMR1-RELATED"/>
    <property type="match status" value="1"/>
</dbReference>
<sequence length="1318" mass="145376">MLGVLGTRGITHITASGRLVTLEASASPIDWLFFDWVTPFMSAGKRRVLDDPDLWDLHPQDRAATTMLEYKKHSGASVLRGLLITCRGDLCVQMLYALLWGVVFYMPPYFMKLLLESLEEQEGVVPTRAWVYAACMFAGVVLANTLFQQAERLGQHTSLRCRAIISYEVSQKCLRRQLNASMQNRESTGAQRHDTWDAGAVTNMLNVDVQSIGEMMVTLPSLIAGPLQVVISFSMIWNLVGVATVYGLVIMAVMFLVSKHLARHLSNAYEQLVEVTDERLHAISELLHSIRIIKLFAWEPQFRAHIAGIRERELAVNWRKLALLAVNGTSVFASPLLVICMCLGVYTTVLGNTLTGSVAFTIAALVNGLRVLLWRLPYAIAWAAQARTSDRRISEFLALPEIGDQSTASADDCKRVAVEDAEFQWPSAGNVTVDFDEGGSSTSSMAPFTLHDMSIEFAANELNVIAGPTGSGKTSLLMALLGEMPCVRGRVHLPRHATVHAESGASGSSIAFVAQQAWLQNVSIRDNILFGQPYDEARYHSVLYACALERDLDLLSAGDLTQIGERGVALSGGQKQRVALARAVYSSAQHLLLDDCLSAVDAHTAQHIVEKCLLGPLTQGRTRILVTHHVDMCMEQAAFAVLLREGRVAAQGSAAEVLPAALDIAPPSGRRNPSISVGKMPSKTVEQELEEMSGGTAEKLYLSADSLAHGSIRETHDSMCTEEERTNGSVPFSRYLEYMRAGGGYGRWFVALGASIMAPVSDALQMYILRLWSDVGGQDTKNYGYPAAYLAGCFATSFFVYFAFYYNFATSIRSSRALHDQLVGRVTGATLQFFDKTPAGQIMNRFSKDVTAVDQELPVNTAFFLFDLGLVTFCLVFITIIVPRFLIMVVFIATTGLLLARMFLRTSRELKRLESVSKSPFLSLVTEILGGGVTIRAFHMEHRFLVESIARVDAMNRPIYMLAMANQWLVCRLQWIASLSILICCVLALDMRGTAQSGTIGFILTYILTFTWVISWTIQDYGRMEIVMNGMERISAYLQIEQEPAAVIEENRPAKDWPQHGKIRVNNLTVKYAENQSPVLCDVSLSIEAGERIGIVGRTGAGKSTLSIAFFRFVEAASGNITIDDVDISKIGLRDLRSRLTIIPQDPTLFSGTIRTNLDPFMEHSDIDIWSVLRRCQLIGSGDEEERPPGFENLDAPVTDGGTNFSHGQRQLLAMARALLRNSKVIIMDEATASVDFDTDAKIQKTIRKEFGQATLVCVAHRLRTIIDYDRVAVIDAGRVVEFDTPLALISDEHSEFHRLCERSGELDTLLGMAQGQA</sequence>
<dbReference type="InterPro" id="IPR036640">
    <property type="entry name" value="ABC1_TM_sf"/>
</dbReference>
<feature type="domain" description="ABC transporter" evidence="11">
    <location>
        <begin position="1063"/>
        <end position="1302"/>
    </location>
</feature>
<comment type="subcellular location">
    <subcellularLocation>
        <location evidence="1">Membrane</location>
        <topology evidence="1">Multi-pass membrane protein</topology>
    </subcellularLocation>
</comment>
<dbReference type="PROSITE" id="PS50929">
    <property type="entry name" value="ABC_TM1F"/>
    <property type="match status" value="2"/>
</dbReference>
<dbReference type="InterPro" id="IPR003593">
    <property type="entry name" value="AAA+_ATPase"/>
</dbReference>
<dbReference type="CDD" id="cd18596">
    <property type="entry name" value="ABC_6TM_VMR1_D1_like"/>
    <property type="match status" value="1"/>
</dbReference>
<evidence type="ECO:0000256" key="9">
    <source>
        <dbReference type="ARBA" id="ARBA00023180"/>
    </source>
</evidence>
<feature type="transmembrane region" description="Helical" evidence="10">
    <location>
        <begin position="995"/>
        <end position="1018"/>
    </location>
</feature>
<dbReference type="SMART" id="SM00382">
    <property type="entry name" value="AAA"/>
    <property type="match status" value="2"/>
</dbReference>
<dbReference type="InterPro" id="IPR027417">
    <property type="entry name" value="P-loop_NTPase"/>
</dbReference>
<feature type="transmembrane region" description="Helical" evidence="10">
    <location>
        <begin position="788"/>
        <end position="808"/>
    </location>
</feature>
<keyword evidence="14" id="KW-1185">Reference proteome</keyword>
<feature type="transmembrane region" description="Helical" evidence="10">
    <location>
        <begin position="885"/>
        <end position="904"/>
    </location>
</feature>
<dbReference type="GO" id="GO:0140359">
    <property type="term" value="F:ABC-type transporter activity"/>
    <property type="evidence" value="ECO:0007669"/>
    <property type="project" value="InterPro"/>
</dbReference>